<dbReference type="Pfam" id="PF19303">
    <property type="entry name" value="Anticodon_3"/>
    <property type="match status" value="1"/>
</dbReference>
<keyword evidence="6 8" id="KW-0030">Aminoacyl-tRNA synthetase</keyword>
<dbReference type="InterPro" id="IPR014758">
    <property type="entry name" value="Met-tRNA_synth"/>
</dbReference>
<dbReference type="PRINTS" id="PR01041">
    <property type="entry name" value="TRNASYNTHMET"/>
</dbReference>
<dbReference type="InterPro" id="IPR007053">
    <property type="entry name" value="LRAT_dom"/>
</dbReference>
<comment type="catalytic activity">
    <reaction evidence="7">
        <text>tRNA(Met) + L-methionine + ATP = L-methionyl-tRNA(Met) + AMP + diphosphate</text>
        <dbReference type="Rhea" id="RHEA:13481"/>
        <dbReference type="Rhea" id="RHEA-COMP:9667"/>
        <dbReference type="Rhea" id="RHEA-COMP:9698"/>
        <dbReference type="ChEBI" id="CHEBI:30616"/>
        <dbReference type="ChEBI" id="CHEBI:33019"/>
        <dbReference type="ChEBI" id="CHEBI:57844"/>
        <dbReference type="ChEBI" id="CHEBI:78442"/>
        <dbReference type="ChEBI" id="CHEBI:78530"/>
        <dbReference type="ChEBI" id="CHEBI:456215"/>
        <dbReference type="EC" id="6.1.1.10"/>
    </reaction>
</comment>
<evidence type="ECO:0000256" key="2">
    <source>
        <dbReference type="ARBA" id="ARBA00022598"/>
    </source>
</evidence>
<protein>
    <recommendedName>
        <fullName evidence="1">methionine--tRNA ligase</fullName>
        <ecNumber evidence="1">6.1.1.10</ecNumber>
    </recommendedName>
</protein>
<dbReference type="InterPro" id="IPR041872">
    <property type="entry name" value="Anticodon_Met"/>
</dbReference>
<evidence type="ECO:0000256" key="1">
    <source>
        <dbReference type="ARBA" id="ARBA00012838"/>
    </source>
</evidence>
<dbReference type="InterPro" id="IPR009080">
    <property type="entry name" value="tRNAsynth_Ia_anticodon-bd"/>
</dbReference>
<dbReference type="Gene3D" id="3.90.1720.10">
    <property type="entry name" value="endopeptidase domain like (from Nostoc punctiforme)"/>
    <property type="match status" value="1"/>
</dbReference>
<dbReference type="Pfam" id="PF04970">
    <property type="entry name" value="LRAT"/>
    <property type="match status" value="1"/>
</dbReference>
<organism evidence="10 11">
    <name type="scientific">Lupinus angustifolius</name>
    <name type="common">Narrow-leaved blue lupine</name>
    <dbReference type="NCBI Taxonomy" id="3871"/>
    <lineage>
        <taxon>Eukaryota</taxon>
        <taxon>Viridiplantae</taxon>
        <taxon>Streptophyta</taxon>
        <taxon>Embryophyta</taxon>
        <taxon>Tracheophyta</taxon>
        <taxon>Spermatophyta</taxon>
        <taxon>Magnoliopsida</taxon>
        <taxon>eudicotyledons</taxon>
        <taxon>Gunneridae</taxon>
        <taxon>Pentapetalae</taxon>
        <taxon>rosids</taxon>
        <taxon>fabids</taxon>
        <taxon>Fabales</taxon>
        <taxon>Fabaceae</taxon>
        <taxon>Papilionoideae</taxon>
        <taxon>50 kb inversion clade</taxon>
        <taxon>genistoids sensu lato</taxon>
        <taxon>core genistoids</taxon>
        <taxon>Genisteae</taxon>
        <taxon>Lupinus</taxon>
    </lineage>
</organism>
<dbReference type="EC" id="6.1.1.10" evidence="1"/>
<dbReference type="InterPro" id="IPR015413">
    <property type="entry name" value="Methionyl/Leucyl_tRNA_Synth"/>
</dbReference>
<dbReference type="Proteomes" id="UP000188354">
    <property type="component" value="Chromosome LG04"/>
</dbReference>
<keyword evidence="4 8" id="KW-0067">ATP-binding</keyword>
<evidence type="ECO:0000259" key="9">
    <source>
        <dbReference type="PROSITE" id="PS51934"/>
    </source>
</evidence>
<proteinExistence type="inferred from homology"/>
<accession>A0A4P1RKR9</accession>
<dbReference type="GO" id="GO:0006431">
    <property type="term" value="P:methionyl-tRNA aminoacylation"/>
    <property type="evidence" value="ECO:0007669"/>
    <property type="project" value="InterPro"/>
</dbReference>
<dbReference type="GO" id="GO:0005524">
    <property type="term" value="F:ATP binding"/>
    <property type="evidence" value="ECO:0007669"/>
    <property type="project" value="UniProtKB-KW"/>
</dbReference>
<evidence type="ECO:0000256" key="4">
    <source>
        <dbReference type="ARBA" id="ARBA00022840"/>
    </source>
</evidence>
<dbReference type="Gene3D" id="3.40.50.620">
    <property type="entry name" value="HUPs"/>
    <property type="match status" value="1"/>
</dbReference>
<comment type="similarity">
    <text evidence="8">Belongs to the class-I aminoacyl-tRNA synthetase family.</text>
</comment>
<dbReference type="Gene3D" id="2.170.220.10">
    <property type="match status" value="1"/>
</dbReference>
<dbReference type="GO" id="GO:0005739">
    <property type="term" value="C:mitochondrion"/>
    <property type="evidence" value="ECO:0007669"/>
    <property type="project" value="UniProtKB-ARBA"/>
</dbReference>
<dbReference type="EMBL" id="CM007364">
    <property type="protein sequence ID" value="OIW12792.1"/>
    <property type="molecule type" value="Genomic_DNA"/>
</dbReference>
<dbReference type="SUPFAM" id="SSF52374">
    <property type="entry name" value="Nucleotidylyl transferase"/>
    <property type="match status" value="1"/>
</dbReference>
<evidence type="ECO:0000256" key="8">
    <source>
        <dbReference type="RuleBase" id="RU363039"/>
    </source>
</evidence>
<sequence length="892" mass="98852">MAIRINCSIQNTLSLLNPSLFSLHSRISHLKLKPQLRFSQNPSRGVAFFCTCATNNNNDQPFVLTTPLYYVNAPPHMGSAYTTIAADAIARFQRLLGKKVIFITGTDEHGEKIATAAMAQGSNPHDHCNLISQAYRTLWKDLDISYDKFIRTTDSKHEAIVKEFYLRVLANGDIYRADYEGLYCVNCEEYKDEKELLDNNKCPVHLKPCVSRKEDNYFFALSKYQKSLEETLNKNPNFVQPSYRLNEVQSWIKSGLRDFSISRASVDWGIPIPNDKTQTIYVWFDALLGYISALSDDQEQPGLQGAVSSGWPAALHLIGKDILRFHAVYWPAMLMSAGLSLPNMVFGHGFLTKDGMKMGKSLGNTLEPNDLVQKFGTDAVRYFFLREVEFGNDGDYSEERFINIVNAHLANTIGNLLNRTLGLLKKNCQSTLVVDSTTAAEGNELKDNVEKLVDKARIHYENLSLSSACETVMEIGNAGNLYMDEHAPWSLFKQGGTASEAAAKDLVIILETVRIIAIALFPVTPSLSWRMYEQLGYSRDQFDATTWRDTEWGGLKGGQVMAQPKPIFAKIENQTEVEDKVSAVGRNVKGEGILRRAEASFDRKSILIPFSVNKEEVEESSKAEEHRDGVAIQQPWAFPPSAIFQPSAGFSAIWAKENLCIYVGDDKVIHFTRRGQEVGTGTALDLLLISSGPARSREICPTCTTTQDENGVFSSCLNCFLAGGVLYRFEYAVSPALFLAKARGGTCTLAIADHDDIVVHRANYLLENGFGCYNIFKNNCEDFAIYCKTGLLVLDQGTIGQSGQAVSIIGGPLAAVLSTPLRFVTTNIYGMAATAVGVYCASRYAADIGMRRDVVTVQVEDLTRRLATGLLQVVEPQISVDLPHQSSQILAR</sequence>
<dbReference type="PANTHER" id="PTHR43326">
    <property type="entry name" value="METHIONYL-TRNA SYNTHETASE"/>
    <property type="match status" value="1"/>
</dbReference>
<dbReference type="PROSITE" id="PS51934">
    <property type="entry name" value="LRAT"/>
    <property type="match status" value="1"/>
</dbReference>
<dbReference type="CDD" id="cd07957">
    <property type="entry name" value="Anticodon_Ia_Met"/>
    <property type="match status" value="1"/>
</dbReference>
<keyword evidence="3 8" id="KW-0547">Nucleotide-binding</keyword>
<reference evidence="10 11" key="1">
    <citation type="journal article" date="2017" name="Plant Biotechnol. J.">
        <title>A comprehensive draft genome sequence for lupin (Lupinus angustifolius), an emerging health food: insights into plant-microbe interactions and legume evolution.</title>
        <authorList>
            <person name="Hane J.K."/>
            <person name="Ming Y."/>
            <person name="Kamphuis L.G."/>
            <person name="Nelson M.N."/>
            <person name="Garg G."/>
            <person name="Atkins C.A."/>
            <person name="Bayer P.E."/>
            <person name="Bravo A."/>
            <person name="Bringans S."/>
            <person name="Cannon S."/>
            <person name="Edwards D."/>
            <person name="Foley R."/>
            <person name="Gao L.L."/>
            <person name="Harrison M.J."/>
            <person name="Huang W."/>
            <person name="Hurgobin B."/>
            <person name="Li S."/>
            <person name="Liu C.W."/>
            <person name="McGrath A."/>
            <person name="Morahan G."/>
            <person name="Murray J."/>
            <person name="Weller J."/>
            <person name="Jian J."/>
            <person name="Singh K.B."/>
        </authorList>
    </citation>
    <scope>NUCLEOTIDE SEQUENCE [LARGE SCALE GENOMIC DNA]</scope>
    <source>
        <strain evidence="11">cv. Tanjil</strain>
        <tissue evidence="10">Whole plant</tissue>
    </source>
</reference>
<evidence type="ECO:0000313" key="10">
    <source>
        <dbReference type="EMBL" id="OIW12792.1"/>
    </source>
</evidence>
<evidence type="ECO:0000256" key="6">
    <source>
        <dbReference type="ARBA" id="ARBA00023146"/>
    </source>
</evidence>
<evidence type="ECO:0000256" key="7">
    <source>
        <dbReference type="ARBA" id="ARBA00047364"/>
    </source>
</evidence>
<dbReference type="STRING" id="3871.A0A4P1RKR9"/>
<evidence type="ECO:0000256" key="5">
    <source>
        <dbReference type="ARBA" id="ARBA00022917"/>
    </source>
</evidence>
<name>A0A4P1RKR9_LUPAN</name>
<dbReference type="InterPro" id="IPR033911">
    <property type="entry name" value="MetRS_core"/>
</dbReference>
<dbReference type="AlphaFoldDB" id="A0A4P1RKR9"/>
<dbReference type="FunFam" id="1.10.730.10:FF:000028">
    <property type="entry name" value="Methionine--tRNA ligase, chloroplastic/mitochondrial"/>
    <property type="match status" value="1"/>
</dbReference>
<dbReference type="Pfam" id="PF09334">
    <property type="entry name" value="tRNA-synt_1g"/>
    <property type="match status" value="1"/>
</dbReference>
<keyword evidence="5 8" id="KW-0648">Protein biosynthesis</keyword>
<dbReference type="NCBIfam" id="NF008900">
    <property type="entry name" value="PRK12267.1"/>
    <property type="match status" value="1"/>
</dbReference>
<dbReference type="CDD" id="cd00814">
    <property type="entry name" value="MetRS_core"/>
    <property type="match status" value="1"/>
</dbReference>
<gene>
    <name evidence="10" type="ORF">TanjilG_24725</name>
</gene>
<dbReference type="NCBIfam" id="TIGR00398">
    <property type="entry name" value="metG"/>
    <property type="match status" value="1"/>
</dbReference>
<dbReference type="InterPro" id="IPR014729">
    <property type="entry name" value="Rossmann-like_a/b/a_fold"/>
</dbReference>
<keyword evidence="2 8" id="KW-0436">Ligase</keyword>
<dbReference type="Gramene" id="OIW12792">
    <property type="protein sequence ID" value="OIW12792"/>
    <property type="gene ID" value="TanjilG_24725"/>
</dbReference>
<dbReference type="Gene3D" id="1.10.730.10">
    <property type="entry name" value="Isoleucyl-tRNA Synthetase, Domain 1"/>
    <property type="match status" value="1"/>
</dbReference>
<feature type="domain" description="LRAT" evidence="9">
    <location>
        <begin position="648"/>
        <end position="796"/>
    </location>
</feature>
<evidence type="ECO:0000256" key="3">
    <source>
        <dbReference type="ARBA" id="ARBA00022741"/>
    </source>
</evidence>
<dbReference type="HAMAP" id="MF_01228">
    <property type="entry name" value="Met_tRNA_synth_type2"/>
    <property type="match status" value="1"/>
</dbReference>
<dbReference type="GO" id="GO:0004825">
    <property type="term" value="F:methionine-tRNA ligase activity"/>
    <property type="evidence" value="ECO:0007669"/>
    <property type="project" value="UniProtKB-EC"/>
</dbReference>
<dbReference type="GO" id="GO:0009570">
    <property type="term" value="C:chloroplast stroma"/>
    <property type="evidence" value="ECO:0007669"/>
    <property type="project" value="TreeGrafter"/>
</dbReference>
<dbReference type="PANTHER" id="PTHR43326:SF1">
    <property type="entry name" value="METHIONINE--TRNA LIGASE, MITOCHONDRIAL"/>
    <property type="match status" value="1"/>
</dbReference>
<evidence type="ECO:0000313" key="11">
    <source>
        <dbReference type="Proteomes" id="UP000188354"/>
    </source>
</evidence>
<dbReference type="FunFam" id="2.170.220.10:FF:000001">
    <property type="entry name" value="methionine--tRNA ligase, mitochondrial"/>
    <property type="match status" value="1"/>
</dbReference>
<dbReference type="SUPFAM" id="SSF47323">
    <property type="entry name" value="Anticodon-binding domain of a subclass of class I aminoacyl-tRNA synthetases"/>
    <property type="match status" value="1"/>
</dbReference>
<dbReference type="InterPro" id="IPR023457">
    <property type="entry name" value="Met-tRNA_synth_2"/>
</dbReference>
<keyword evidence="11" id="KW-1185">Reference proteome</keyword>